<feature type="domain" description="Endoribonuclease YicC-like N-terminal" evidence="6">
    <location>
        <begin position="2"/>
        <end position="163"/>
    </location>
</feature>
<comment type="similarity">
    <text evidence="5">Belongs to the YicC/YloC family.</text>
</comment>
<dbReference type="RefSeq" id="WP_411915463.1">
    <property type="nucleotide sequence ID" value="NZ_BAAFSF010000001.1"/>
</dbReference>
<dbReference type="NCBIfam" id="TIGR00255">
    <property type="entry name" value="YicC/YloC family endoribonuclease"/>
    <property type="match status" value="1"/>
</dbReference>
<evidence type="ECO:0000259" key="6">
    <source>
        <dbReference type="Pfam" id="PF03755"/>
    </source>
</evidence>
<dbReference type="InterPro" id="IPR005229">
    <property type="entry name" value="YicC/YloC-like"/>
</dbReference>
<organism evidence="8 9">
    <name type="scientific">Porphyromonas miyakawae</name>
    <dbReference type="NCBI Taxonomy" id="3137470"/>
    <lineage>
        <taxon>Bacteria</taxon>
        <taxon>Pseudomonadati</taxon>
        <taxon>Bacteroidota</taxon>
        <taxon>Bacteroidia</taxon>
        <taxon>Bacteroidales</taxon>
        <taxon>Porphyromonadaceae</taxon>
        <taxon>Porphyromonas</taxon>
    </lineage>
</organism>
<comment type="cofactor">
    <cofactor evidence="1">
        <name>a divalent metal cation</name>
        <dbReference type="ChEBI" id="CHEBI:60240"/>
    </cofactor>
</comment>
<keyword evidence="2" id="KW-0540">Nuclease</keyword>
<evidence type="ECO:0000256" key="3">
    <source>
        <dbReference type="ARBA" id="ARBA00022759"/>
    </source>
</evidence>
<dbReference type="PANTHER" id="PTHR30636">
    <property type="entry name" value="UPF0701 PROTEIN YICC"/>
    <property type="match status" value="1"/>
</dbReference>
<evidence type="ECO:0000313" key="9">
    <source>
        <dbReference type="Proteomes" id="UP001628220"/>
    </source>
</evidence>
<keyword evidence="3" id="KW-0255">Endonuclease</keyword>
<protein>
    <submittedName>
        <fullName evidence="8">YicC family protein</fullName>
    </submittedName>
</protein>
<keyword evidence="4" id="KW-0378">Hydrolase</keyword>
<dbReference type="InterPro" id="IPR013551">
    <property type="entry name" value="YicC-like_C"/>
</dbReference>
<accession>A0ABQ0E1R6</accession>
<reference evidence="8 9" key="1">
    <citation type="journal article" date="2025" name="Int. J. Syst. Evol. Microbiol.">
        <title>Desulfovibrio falkowii sp. nov., Porphyromonas miyakawae sp. nov., Mediterraneibacter flintii sp. nov. and Owariibacterium komagatae gen. nov., sp. nov., isolated from human faeces.</title>
        <authorList>
            <person name="Hamaguchi T."/>
            <person name="Ohara M."/>
            <person name="Hisatomi A."/>
            <person name="Sekiguchi K."/>
            <person name="Takeda J.I."/>
            <person name="Ueyama J."/>
            <person name="Ito M."/>
            <person name="Nishiwaki H."/>
            <person name="Ogi T."/>
            <person name="Hirayama M."/>
            <person name="Ohkuma M."/>
            <person name="Sakamoto M."/>
            <person name="Ohno K."/>
        </authorList>
    </citation>
    <scope>NUCLEOTIDE SEQUENCE [LARGE SCALE GENOMIC DNA]</scope>
    <source>
        <strain evidence="8 9">13CB11C</strain>
    </source>
</reference>
<gene>
    <name evidence="8" type="ORF">Tsumi_07630</name>
</gene>
<evidence type="ECO:0000256" key="2">
    <source>
        <dbReference type="ARBA" id="ARBA00022722"/>
    </source>
</evidence>
<evidence type="ECO:0000256" key="4">
    <source>
        <dbReference type="ARBA" id="ARBA00022801"/>
    </source>
</evidence>
<sequence length="301" mass="33984">MISSMTGFGTATATLDNKSYTLTIKTLNSKQADITIRLPQSYKDLESVIRATVVQALTRGRIEVALNISDISTDTPSPMSKLIDMTCLTSYNEECQRAAMKLGLTVQDPFFIKLLSMPGVILPREETQYKEMTPEEEQLIQQLTEEALQGVNAFRASEGKMLEKILMDNLHAIEQERIETVALAPQRITNIREKLSEALSLTEGVVEYDKGRLEQELIYYIEKLDVNEEVNRLAKHIAYFTETINSNIAQGVGKKLGFIAQEMGREINTLGSKSNESTMQHKVVRMKDYLEQIKEQILNVL</sequence>
<proteinExistence type="inferred from homology"/>
<dbReference type="EMBL" id="BAAFSF010000001">
    <property type="protein sequence ID" value="GAB1251659.1"/>
    <property type="molecule type" value="Genomic_DNA"/>
</dbReference>
<dbReference type="PANTHER" id="PTHR30636:SF3">
    <property type="entry name" value="UPF0701 PROTEIN YICC"/>
    <property type="match status" value="1"/>
</dbReference>
<name>A0ABQ0E1R6_9PORP</name>
<evidence type="ECO:0000256" key="1">
    <source>
        <dbReference type="ARBA" id="ARBA00001968"/>
    </source>
</evidence>
<keyword evidence="9" id="KW-1185">Reference proteome</keyword>
<evidence type="ECO:0000313" key="8">
    <source>
        <dbReference type="EMBL" id="GAB1251659.1"/>
    </source>
</evidence>
<evidence type="ECO:0000256" key="5">
    <source>
        <dbReference type="ARBA" id="ARBA00035648"/>
    </source>
</evidence>
<feature type="domain" description="Endoribonuclease YicC-like C-terminal" evidence="7">
    <location>
        <begin position="183"/>
        <end position="300"/>
    </location>
</feature>
<comment type="caution">
    <text evidence="8">The sequence shown here is derived from an EMBL/GenBank/DDBJ whole genome shotgun (WGS) entry which is preliminary data.</text>
</comment>
<dbReference type="Pfam" id="PF08340">
    <property type="entry name" value="YicC-like_C"/>
    <property type="match status" value="1"/>
</dbReference>
<dbReference type="InterPro" id="IPR013527">
    <property type="entry name" value="YicC-like_N"/>
</dbReference>
<evidence type="ECO:0000259" key="7">
    <source>
        <dbReference type="Pfam" id="PF08340"/>
    </source>
</evidence>
<dbReference type="Proteomes" id="UP001628220">
    <property type="component" value="Unassembled WGS sequence"/>
</dbReference>
<dbReference type="Pfam" id="PF03755">
    <property type="entry name" value="YicC-like_N"/>
    <property type="match status" value="1"/>
</dbReference>